<protein>
    <submittedName>
        <fullName evidence="1">Uncharacterized protein</fullName>
    </submittedName>
</protein>
<dbReference type="EMBL" id="KQ979999">
    <property type="protein sequence ID" value="KYN18321.1"/>
    <property type="molecule type" value="Genomic_DNA"/>
</dbReference>
<evidence type="ECO:0000313" key="2">
    <source>
        <dbReference type="Proteomes" id="UP000078492"/>
    </source>
</evidence>
<dbReference type="Proteomes" id="UP000078492">
    <property type="component" value="Unassembled WGS sequence"/>
</dbReference>
<organism evidence="1 2">
    <name type="scientific">Trachymyrmex cornetzi</name>
    <dbReference type="NCBI Taxonomy" id="471704"/>
    <lineage>
        <taxon>Eukaryota</taxon>
        <taxon>Metazoa</taxon>
        <taxon>Ecdysozoa</taxon>
        <taxon>Arthropoda</taxon>
        <taxon>Hexapoda</taxon>
        <taxon>Insecta</taxon>
        <taxon>Pterygota</taxon>
        <taxon>Neoptera</taxon>
        <taxon>Endopterygota</taxon>
        <taxon>Hymenoptera</taxon>
        <taxon>Apocrita</taxon>
        <taxon>Aculeata</taxon>
        <taxon>Formicoidea</taxon>
        <taxon>Formicidae</taxon>
        <taxon>Myrmicinae</taxon>
        <taxon>Trachymyrmex</taxon>
    </lineage>
</organism>
<gene>
    <name evidence="1" type="ORF">ALC57_09428</name>
</gene>
<name>A0A195DZR5_9HYME</name>
<evidence type="ECO:0000313" key="1">
    <source>
        <dbReference type="EMBL" id="KYN18321.1"/>
    </source>
</evidence>
<accession>A0A195DZR5</accession>
<proteinExistence type="predicted"/>
<sequence>MSVPRSMHSIQITPTGRGIPRTMNAKKGVISGTLLAKVYAMLDLRLSNIRRPSSMPVTIEAKLSSSSIKSATCLLTSDPGNHN</sequence>
<reference evidence="1 2" key="1">
    <citation type="submission" date="2015-09" db="EMBL/GenBank/DDBJ databases">
        <title>Trachymyrmex cornetzi WGS genome.</title>
        <authorList>
            <person name="Nygaard S."/>
            <person name="Hu H."/>
            <person name="Boomsma J."/>
            <person name="Zhang G."/>
        </authorList>
    </citation>
    <scope>NUCLEOTIDE SEQUENCE [LARGE SCALE GENOMIC DNA]</scope>
    <source>
        <strain evidence="1">Tcor2-1</strain>
        <tissue evidence="1">Whole body</tissue>
    </source>
</reference>
<keyword evidence="2" id="KW-1185">Reference proteome</keyword>
<dbReference type="AlphaFoldDB" id="A0A195DZR5"/>